<evidence type="ECO:0000313" key="3">
    <source>
        <dbReference type="EMBL" id="ERN12579.1"/>
    </source>
</evidence>
<protein>
    <recommendedName>
        <fullName evidence="2">START domain-containing protein</fullName>
    </recommendedName>
</protein>
<dbReference type="FunFam" id="3.30.530.20:FF:000027">
    <property type="entry name" value="StAR-related lipid transfer protein 7, mitochondrial"/>
    <property type="match status" value="1"/>
</dbReference>
<dbReference type="OrthoDB" id="5403181at2759"/>
<accession>W1PXA2</accession>
<dbReference type="SUPFAM" id="SSF55961">
    <property type="entry name" value="Bet v1-like"/>
    <property type="match status" value="1"/>
</dbReference>
<organism evidence="3 4">
    <name type="scientific">Amborella trichopoda</name>
    <dbReference type="NCBI Taxonomy" id="13333"/>
    <lineage>
        <taxon>Eukaryota</taxon>
        <taxon>Viridiplantae</taxon>
        <taxon>Streptophyta</taxon>
        <taxon>Embryophyta</taxon>
        <taxon>Tracheophyta</taxon>
        <taxon>Spermatophyta</taxon>
        <taxon>Magnoliopsida</taxon>
        <taxon>Amborellales</taxon>
        <taxon>Amborellaceae</taxon>
        <taxon>Amborella</taxon>
    </lineage>
</organism>
<evidence type="ECO:0000313" key="4">
    <source>
        <dbReference type="Proteomes" id="UP000017836"/>
    </source>
</evidence>
<dbReference type="PROSITE" id="PS50848">
    <property type="entry name" value="START"/>
    <property type="match status" value="1"/>
</dbReference>
<feature type="domain" description="START" evidence="2">
    <location>
        <begin position="92"/>
        <end position="280"/>
    </location>
</feature>
<reference evidence="4" key="1">
    <citation type="journal article" date="2013" name="Science">
        <title>The Amborella genome and the evolution of flowering plants.</title>
        <authorList>
            <consortium name="Amborella Genome Project"/>
        </authorList>
    </citation>
    <scope>NUCLEOTIDE SEQUENCE [LARGE SCALE GENOMIC DNA]</scope>
</reference>
<dbReference type="Gene3D" id="3.30.530.20">
    <property type="match status" value="1"/>
</dbReference>
<dbReference type="PANTHER" id="PTHR19308">
    <property type="entry name" value="PHOSPHATIDYLCHOLINE TRANSFER PROTEIN"/>
    <property type="match status" value="1"/>
</dbReference>
<dbReference type="Proteomes" id="UP000017836">
    <property type="component" value="Unassembled WGS sequence"/>
</dbReference>
<feature type="compositionally biased region" description="Basic and acidic residues" evidence="1">
    <location>
        <begin position="379"/>
        <end position="388"/>
    </location>
</feature>
<name>W1PXA2_AMBTC</name>
<keyword evidence="4" id="KW-1185">Reference proteome</keyword>
<dbReference type="EMBL" id="KI392614">
    <property type="protein sequence ID" value="ERN12579.1"/>
    <property type="molecule type" value="Genomic_DNA"/>
</dbReference>
<sequence length="394" mass="45165">MKLNLNLGIFQISAKDFWRENEYGGKATIYVLVFVITVQIFRRLFGLRLRRSDSSVRVLNASITDSSAIGISEIVSNSDLRNLIDDLDGKGSESQKWESVIEKSNNLIYYNAKCCKPKDGPLKYISVTTFENCSTELLRDFYLDNKYRKEWDKTLVEHEQLQVYEQNGTEIGRTIKKFPLLTPREYVLAWRVWEGTDKTLYCYMKDCDHPLAPPQKKYVRVGLFRSGWRIRKVPGRDACEIKMVHQEDAGLNIEMAKLAFAKGIWSYVCKMNMALRKYALIRPMSGRCSLELIQKVPLELEMTRLEGSSSSPGFRKDKREAKDKKFLKRPSKKFIANGLLLLGGAVCLSRSHYMLGAKLAMVCILNKLVKHQAPSSPSEAKRHAHVESSSRLSR</sequence>
<proteinExistence type="predicted"/>
<dbReference type="GO" id="GO:0008289">
    <property type="term" value="F:lipid binding"/>
    <property type="evidence" value="ECO:0007669"/>
    <property type="project" value="InterPro"/>
</dbReference>
<dbReference type="SMART" id="SM00234">
    <property type="entry name" value="START"/>
    <property type="match status" value="1"/>
</dbReference>
<dbReference type="HOGENOM" id="CLU_054469_0_0_1"/>
<dbReference type="PANTHER" id="PTHR19308:SF13">
    <property type="entry name" value="OS02G0468400 PROTEIN"/>
    <property type="match status" value="1"/>
</dbReference>
<dbReference type="AlphaFoldDB" id="W1PXA2"/>
<dbReference type="Gramene" id="ERN12579">
    <property type="protein sequence ID" value="ERN12579"/>
    <property type="gene ID" value="AMTR_s00025p00216440"/>
</dbReference>
<dbReference type="InterPro" id="IPR002913">
    <property type="entry name" value="START_lipid-bd_dom"/>
</dbReference>
<dbReference type="KEGG" id="atr:18440797"/>
<dbReference type="InterPro" id="IPR023393">
    <property type="entry name" value="START-like_dom_sf"/>
</dbReference>
<dbReference type="CDD" id="cd08870">
    <property type="entry name" value="START_STARD2_7-like"/>
    <property type="match status" value="1"/>
</dbReference>
<dbReference type="OMA" id="CKMNSAL"/>
<dbReference type="GO" id="GO:0005737">
    <property type="term" value="C:cytoplasm"/>
    <property type="evidence" value="ECO:0007669"/>
    <property type="project" value="UniProtKB-ARBA"/>
</dbReference>
<dbReference type="eggNOG" id="KOG2761">
    <property type="taxonomic scope" value="Eukaryota"/>
</dbReference>
<evidence type="ECO:0000259" key="2">
    <source>
        <dbReference type="PROSITE" id="PS50848"/>
    </source>
</evidence>
<dbReference type="Pfam" id="PF01852">
    <property type="entry name" value="START"/>
    <property type="match status" value="1"/>
</dbReference>
<evidence type="ECO:0000256" key="1">
    <source>
        <dbReference type="SAM" id="MobiDB-lite"/>
    </source>
</evidence>
<feature type="region of interest" description="Disordered" evidence="1">
    <location>
        <begin position="374"/>
        <end position="394"/>
    </location>
</feature>
<dbReference type="STRING" id="13333.W1PXA2"/>
<dbReference type="InterPro" id="IPR051213">
    <property type="entry name" value="START_lipid_transfer"/>
</dbReference>
<gene>
    <name evidence="3" type="ORF">AMTR_s00025p00216440</name>
</gene>